<name>A0ACB7XI21_9ERIC</name>
<dbReference type="Proteomes" id="UP000828048">
    <property type="component" value="Chromosome 10"/>
</dbReference>
<comment type="caution">
    <text evidence="1">The sequence shown here is derived from an EMBL/GenBank/DDBJ whole genome shotgun (WGS) entry which is preliminary data.</text>
</comment>
<evidence type="ECO:0000313" key="2">
    <source>
        <dbReference type="Proteomes" id="UP000828048"/>
    </source>
</evidence>
<gene>
    <name evidence="1" type="ORF">Vadar_013968</name>
</gene>
<organism evidence="1 2">
    <name type="scientific">Vaccinium darrowii</name>
    <dbReference type="NCBI Taxonomy" id="229202"/>
    <lineage>
        <taxon>Eukaryota</taxon>
        <taxon>Viridiplantae</taxon>
        <taxon>Streptophyta</taxon>
        <taxon>Embryophyta</taxon>
        <taxon>Tracheophyta</taxon>
        <taxon>Spermatophyta</taxon>
        <taxon>Magnoliopsida</taxon>
        <taxon>eudicotyledons</taxon>
        <taxon>Gunneridae</taxon>
        <taxon>Pentapetalae</taxon>
        <taxon>asterids</taxon>
        <taxon>Ericales</taxon>
        <taxon>Ericaceae</taxon>
        <taxon>Vaccinioideae</taxon>
        <taxon>Vaccinieae</taxon>
        <taxon>Vaccinium</taxon>
    </lineage>
</organism>
<reference evidence="1 2" key="1">
    <citation type="journal article" date="2021" name="Hortic Res">
        <title>High-quality reference genome and annotation aids understanding of berry development for evergreen blueberry (Vaccinium darrowii).</title>
        <authorList>
            <person name="Yu J."/>
            <person name="Hulse-Kemp A.M."/>
            <person name="Babiker E."/>
            <person name="Staton M."/>
        </authorList>
    </citation>
    <scope>NUCLEOTIDE SEQUENCE [LARGE SCALE GENOMIC DNA]</scope>
    <source>
        <strain evidence="2">cv. NJ 8807/NJ 8810</strain>
        <tissue evidence="1">Young leaf</tissue>
    </source>
</reference>
<protein>
    <submittedName>
        <fullName evidence="1">Uncharacterized protein</fullName>
    </submittedName>
</protein>
<accession>A0ACB7XI21</accession>
<sequence>MENWAELHQDILILIAKRVRFWEDFSTFRRVCRSWRSVAVKKNFKGCPQFPWLMLAEENNSDHRGLVSATEGNVIGKLLLPEAKGKRCFESLGWLITVSETGDMNLLDPVSRVQIHLPHISTFKNHPEGNDLTTYFGYIRKAVLSSRPCVSSKDTNYVLMVIHESFRHLGFWRPGDKVWTNVETRGRDPIVVAHLCLEIPREVFKFKRPYIVESNGELLVVVRDGYDQDYLGDYVTLGEDEVVDVCCGTTEFGVFKVDLSNWEWVELQSLGDNVLFVGDNDSISVRASEFHGIRPNCIYFTENFGPQYIYVKPGGGEDMCMYDMEDRSVDLYYVGGSFSPMCPPLWVRPYF</sequence>
<evidence type="ECO:0000313" key="1">
    <source>
        <dbReference type="EMBL" id="KAH7840193.1"/>
    </source>
</evidence>
<keyword evidence="2" id="KW-1185">Reference proteome</keyword>
<dbReference type="EMBL" id="CM037160">
    <property type="protein sequence ID" value="KAH7840193.1"/>
    <property type="molecule type" value="Genomic_DNA"/>
</dbReference>
<proteinExistence type="predicted"/>